<dbReference type="OrthoDB" id="1683298at2"/>
<dbReference type="EMBL" id="SLUN01000057">
    <property type="protein sequence ID" value="TCL55145.1"/>
    <property type="molecule type" value="Genomic_DNA"/>
</dbReference>
<feature type="domain" description="Carbohydrate binding module family 25" evidence="1">
    <location>
        <begin position="39"/>
        <end position="119"/>
    </location>
</feature>
<dbReference type="GO" id="GO:2001070">
    <property type="term" value="F:starch binding"/>
    <property type="evidence" value="ECO:0007669"/>
    <property type="project" value="InterPro"/>
</dbReference>
<name>A0A4R1QRX9_HYDET</name>
<keyword evidence="3" id="KW-1185">Reference proteome</keyword>
<dbReference type="RefSeq" id="WP_132017760.1">
    <property type="nucleotide sequence ID" value="NZ_SLUN01000057.1"/>
</dbReference>
<reference evidence="2 3" key="1">
    <citation type="submission" date="2019-03" db="EMBL/GenBank/DDBJ databases">
        <title>Genomic Encyclopedia of Type Strains, Phase IV (KMG-IV): sequencing the most valuable type-strain genomes for metagenomic binning, comparative biology and taxonomic classification.</title>
        <authorList>
            <person name="Goeker M."/>
        </authorList>
    </citation>
    <scope>NUCLEOTIDE SEQUENCE [LARGE SCALE GENOMIC DNA]</scope>
    <source>
        <strain evidence="2 3">LX-B</strain>
    </source>
</reference>
<comment type="caution">
    <text evidence="2">The sequence shown here is derived from an EMBL/GenBank/DDBJ whole genome shotgun (WGS) entry which is preliminary data.</text>
</comment>
<evidence type="ECO:0000313" key="3">
    <source>
        <dbReference type="Proteomes" id="UP000295008"/>
    </source>
</evidence>
<dbReference type="AlphaFoldDB" id="A0A4R1QRX9"/>
<protein>
    <submittedName>
        <fullName evidence="2">Putative carbohydrate-binding protein with starch-binding CBM53</fullName>
    </submittedName>
</protein>
<dbReference type="SMART" id="SM01066">
    <property type="entry name" value="CBM_25"/>
    <property type="match status" value="1"/>
</dbReference>
<evidence type="ECO:0000313" key="2">
    <source>
        <dbReference type="EMBL" id="TCL55145.1"/>
    </source>
</evidence>
<dbReference type="InterPro" id="IPR005085">
    <property type="entry name" value="CBM25"/>
</dbReference>
<proteinExistence type="predicted"/>
<organism evidence="2 3">
    <name type="scientific">Hydrogenispora ethanolica</name>
    <dbReference type="NCBI Taxonomy" id="1082276"/>
    <lineage>
        <taxon>Bacteria</taxon>
        <taxon>Bacillati</taxon>
        <taxon>Bacillota</taxon>
        <taxon>Hydrogenispora</taxon>
    </lineage>
</organism>
<sequence length="120" mass="13765">MTIFDSFRKAFGWNQRNLQEMATFEGQGVTWDPAPAKAGEIVSIHYRGFLTDAGSQEIYLHYAFDNWNTPVQTGKMERQANGDYGIKIQTAGTALNFCFKDSENHWDNNRGENWNLHLQS</sequence>
<dbReference type="InterPro" id="IPR013783">
    <property type="entry name" value="Ig-like_fold"/>
</dbReference>
<accession>A0A4R1QRX9</accession>
<dbReference type="Proteomes" id="UP000295008">
    <property type="component" value="Unassembled WGS sequence"/>
</dbReference>
<gene>
    <name evidence="2" type="ORF">EDC14_105712</name>
</gene>
<dbReference type="Gene3D" id="2.60.40.10">
    <property type="entry name" value="Immunoglobulins"/>
    <property type="match status" value="1"/>
</dbReference>
<evidence type="ECO:0000259" key="1">
    <source>
        <dbReference type="SMART" id="SM01066"/>
    </source>
</evidence>